<reference evidence="4 5" key="1">
    <citation type="submission" date="2018-06" db="EMBL/GenBank/DDBJ databases">
        <title>Natronomonas sp. F16-60 a new haloarchaeon isolated from a solar saltern of Isla Cristina, Huelva, Spain.</title>
        <authorList>
            <person name="Duran-Viseras A."/>
            <person name="Sanchez-Porro C."/>
            <person name="Ventosa A."/>
        </authorList>
    </citation>
    <scope>NUCLEOTIDE SEQUENCE [LARGE SCALE GENOMIC DNA]</scope>
    <source>
        <strain evidence="4 5">F16-60</strain>
    </source>
</reference>
<dbReference type="OrthoDB" id="299650at2157"/>
<feature type="domain" description="TraC-like" evidence="3">
    <location>
        <begin position="114"/>
        <end position="314"/>
    </location>
</feature>
<evidence type="ECO:0000256" key="1">
    <source>
        <dbReference type="SAM" id="Phobius"/>
    </source>
</evidence>
<sequence>MSVHDPTKRIPNGLKAETKLFGRYSLTDLAVGLFPGVLVILATQLLVPDAVIGGIAIQTLALPLAGAAVLVGALFVYLTPSYTGSLDWFGTLVGYRMRAHDHDHEAAKGFTLIERVDVETDTIERTDGALIGMVQVDPASMALATAEEWQAQAGVFEDFLNTVVEFPIQLYATTQAFPVEEYLGHYEERLGDADVKANPQLTALVESYIDWYGDELEARRMTIRDHYVVVPVTPEEVSFERESMVERLSVIPVLGVFIRAVLAGGEAEQHAAMVETLDDRLARTERGLREIDGCGARRVPAADAALLVAKFWTGEEREYGDAPESVFGRTPIVGGVGP</sequence>
<comment type="caution">
    <text evidence="4">The sequence shown here is derived from an EMBL/GenBank/DDBJ whole genome shotgun (WGS) entry which is preliminary data.</text>
</comment>
<dbReference type="Pfam" id="PF26593">
    <property type="entry name" value="TraC-like"/>
    <property type="match status" value="1"/>
</dbReference>
<evidence type="ECO:0000259" key="2">
    <source>
        <dbReference type="Pfam" id="PF26592"/>
    </source>
</evidence>
<dbReference type="Pfam" id="PF26592">
    <property type="entry name" value="PrgI_like"/>
    <property type="match status" value="1"/>
</dbReference>
<dbReference type="InParanoid" id="A0A554NFL4"/>
<dbReference type="EMBL" id="QMDX01000001">
    <property type="protein sequence ID" value="TSD16179.1"/>
    <property type="molecule type" value="Genomic_DNA"/>
</dbReference>
<dbReference type="RefSeq" id="WP_144260667.1">
    <property type="nucleotide sequence ID" value="NZ_QMDX01000001.1"/>
</dbReference>
<keyword evidence="1" id="KW-1133">Transmembrane helix</keyword>
<proteinExistence type="predicted"/>
<feature type="domain" description="PrgI-like" evidence="2">
    <location>
        <begin position="19"/>
        <end position="102"/>
    </location>
</feature>
<keyword evidence="5" id="KW-1185">Reference proteome</keyword>
<name>A0A554NFL4_9EURY</name>
<evidence type="ECO:0008006" key="6">
    <source>
        <dbReference type="Google" id="ProtNLM"/>
    </source>
</evidence>
<protein>
    <recommendedName>
        <fullName evidence="6">PrgI family protein</fullName>
    </recommendedName>
</protein>
<feature type="transmembrane region" description="Helical" evidence="1">
    <location>
        <begin position="55"/>
        <end position="78"/>
    </location>
</feature>
<accession>A0A554NFL4</accession>
<evidence type="ECO:0000313" key="5">
    <source>
        <dbReference type="Proteomes" id="UP000319894"/>
    </source>
</evidence>
<evidence type="ECO:0000313" key="4">
    <source>
        <dbReference type="EMBL" id="TSD16179.1"/>
    </source>
</evidence>
<gene>
    <name evidence="4" type="ORF">DP107_03190</name>
</gene>
<feature type="transmembrane region" description="Helical" evidence="1">
    <location>
        <begin position="21"/>
        <end position="43"/>
    </location>
</feature>
<dbReference type="Proteomes" id="UP000319894">
    <property type="component" value="Unassembled WGS sequence"/>
</dbReference>
<dbReference type="AlphaFoldDB" id="A0A554NFL4"/>
<dbReference type="InterPro" id="IPR058597">
    <property type="entry name" value="PrgI-like_dom"/>
</dbReference>
<keyword evidence="1" id="KW-0812">Transmembrane</keyword>
<dbReference type="InterPro" id="IPR058596">
    <property type="entry name" value="TraC-like_dom"/>
</dbReference>
<keyword evidence="1" id="KW-0472">Membrane</keyword>
<organism evidence="4 5">
    <name type="scientific">Haloglomus irregulare</name>
    <dbReference type="NCBI Taxonomy" id="2234134"/>
    <lineage>
        <taxon>Archaea</taxon>
        <taxon>Methanobacteriati</taxon>
        <taxon>Methanobacteriota</taxon>
        <taxon>Stenosarchaea group</taxon>
        <taxon>Halobacteria</taxon>
        <taxon>Halobacteriales</taxon>
        <taxon>Natronomonadaceae</taxon>
        <taxon>Haloglomus</taxon>
    </lineage>
</organism>
<evidence type="ECO:0000259" key="3">
    <source>
        <dbReference type="Pfam" id="PF26593"/>
    </source>
</evidence>